<evidence type="ECO:0000259" key="3">
    <source>
        <dbReference type="PROSITE" id="PS51462"/>
    </source>
</evidence>
<reference evidence="4" key="1">
    <citation type="submission" date="2024-07" db="EMBL/GenBank/DDBJ databases">
        <authorList>
            <person name="Li X.-J."/>
            <person name="Wang X."/>
        </authorList>
    </citation>
    <scope>NUCLEOTIDE SEQUENCE</scope>
    <source>
        <strain evidence="4">HSP-334</strain>
    </source>
</reference>
<accession>A0AB39VDA2</accession>
<name>A0AB39VDA2_9FUSO</name>
<proteinExistence type="predicted"/>
<sequence length="153" mass="17345">MLHPTTGITLEYLAKSDAVCIVLFNETKEKVILVKQYRPGPKGYMVEICAGLIDPGENPDEAVFRELREETGYVKEDLTDIKKLPHGLYVSPGYTTESLHFYGARLKSDKIKPKELSLDHGEDLKVLWVDVKDILNVTRDMKTVLAVTYFSKL</sequence>
<evidence type="ECO:0000256" key="1">
    <source>
        <dbReference type="ARBA" id="ARBA00001946"/>
    </source>
</evidence>
<dbReference type="EMBL" id="CP165644">
    <property type="protein sequence ID" value="XDU65944.1"/>
    <property type="molecule type" value="Genomic_DNA"/>
</dbReference>
<dbReference type="GO" id="GO:0006753">
    <property type="term" value="P:nucleoside phosphate metabolic process"/>
    <property type="evidence" value="ECO:0007669"/>
    <property type="project" value="TreeGrafter"/>
</dbReference>
<dbReference type="PANTHER" id="PTHR11839:SF18">
    <property type="entry name" value="NUDIX HYDROLASE DOMAIN-CONTAINING PROTEIN"/>
    <property type="match status" value="1"/>
</dbReference>
<gene>
    <name evidence="4" type="ORF">AB8B22_05810</name>
</gene>
<dbReference type="GO" id="GO:0005829">
    <property type="term" value="C:cytosol"/>
    <property type="evidence" value="ECO:0007669"/>
    <property type="project" value="TreeGrafter"/>
</dbReference>
<evidence type="ECO:0000313" key="4">
    <source>
        <dbReference type="EMBL" id="XDU65944.1"/>
    </source>
</evidence>
<dbReference type="RefSeq" id="WP_369710410.1">
    <property type="nucleotide sequence ID" value="NZ_CP165644.1"/>
</dbReference>
<feature type="domain" description="Nudix hydrolase" evidence="3">
    <location>
        <begin position="14"/>
        <end position="153"/>
    </location>
</feature>
<dbReference type="Pfam" id="PF00293">
    <property type="entry name" value="NUDIX"/>
    <property type="match status" value="1"/>
</dbReference>
<dbReference type="SUPFAM" id="SSF55811">
    <property type="entry name" value="Nudix"/>
    <property type="match status" value="1"/>
</dbReference>
<dbReference type="PANTHER" id="PTHR11839">
    <property type="entry name" value="UDP/ADP-SUGAR PYROPHOSPHATASE"/>
    <property type="match status" value="1"/>
</dbReference>
<evidence type="ECO:0000256" key="2">
    <source>
        <dbReference type="ARBA" id="ARBA00022801"/>
    </source>
</evidence>
<dbReference type="GO" id="GO:0016787">
    <property type="term" value="F:hydrolase activity"/>
    <property type="evidence" value="ECO:0007669"/>
    <property type="project" value="UniProtKB-KW"/>
</dbReference>
<protein>
    <submittedName>
        <fullName evidence="4">NUDIX hydrolase</fullName>
        <ecNumber evidence="4">3.6.-.-</ecNumber>
    </submittedName>
</protein>
<dbReference type="PROSITE" id="PS51462">
    <property type="entry name" value="NUDIX"/>
    <property type="match status" value="1"/>
</dbReference>
<keyword evidence="2 4" id="KW-0378">Hydrolase</keyword>
<dbReference type="Gene3D" id="3.90.79.10">
    <property type="entry name" value="Nucleoside Triphosphate Pyrophosphohydrolase"/>
    <property type="match status" value="1"/>
</dbReference>
<organism evidence="4">
    <name type="scientific">Leptotrichia rugosa</name>
    <dbReference type="NCBI Taxonomy" id="3239302"/>
    <lineage>
        <taxon>Bacteria</taxon>
        <taxon>Fusobacteriati</taxon>
        <taxon>Fusobacteriota</taxon>
        <taxon>Fusobacteriia</taxon>
        <taxon>Fusobacteriales</taxon>
        <taxon>Leptotrichiaceae</taxon>
        <taxon>Leptotrichia</taxon>
    </lineage>
</organism>
<dbReference type="InterPro" id="IPR020084">
    <property type="entry name" value="NUDIX_hydrolase_CS"/>
</dbReference>
<dbReference type="AlphaFoldDB" id="A0AB39VDA2"/>
<dbReference type="GO" id="GO:0019693">
    <property type="term" value="P:ribose phosphate metabolic process"/>
    <property type="evidence" value="ECO:0007669"/>
    <property type="project" value="TreeGrafter"/>
</dbReference>
<dbReference type="InterPro" id="IPR000086">
    <property type="entry name" value="NUDIX_hydrolase_dom"/>
</dbReference>
<dbReference type="KEGG" id="lrug:AB8B22_05810"/>
<dbReference type="PROSITE" id="PS00893">
    <property type="entry name" value="NUDIX_BOX"/>
    <property type="match status" value="1"/>
</dbReference>
<comment type="cofactor">
    <cofactor evidence="1">
        <name>Mg(2+)</name>
        <dbReference type="ChEBI" id="CHEBI:18420"/>
    </cofactor>
</comment>
<dbReference type="CDD" id="cd03424">
    <property type="entry name" value="NUDIX_ADPRase_Nudt5_UGPPase_Nudt14"/>
    <property type="match status" value="1"/>
</dbReference>
<dbReference type="InterPro" id="IPR015797">
    <property type="entry name" value="NUDIX_hydrolase-like_dom_sf"/>
</dbReference>
<dbReference type="EC" id="3.6.-.-" evidence="4"/>